<evidence type="ECO:0000313" key="2">
    <source>
        <dbReference type="Proteomes" id="UP001595279"/>
    </source>
</evidence>
<dbReference type="EMBL" id="JBHRSA010000049">
    <property type="protein sequence ID" value="MFC3041397.1"/>
    <property type="molecule type" value="Genomic_DNA"/>
</dbReference>
<dbReference type="Gene3D" id="3.90.1200.10">
    <property type="match status" value="1"/>
</dbReference>
<name>A0ABV7CYC7_9BACI</name>
<evidence type="ECO:0000313" key="1">
    <source>
        <dbReference type="EMBL" id="MFC3041397.1"/>
    </source>
</evidence>
<dbReference type="PANTHER" id="PTHR39179:SF2">
    <property type="entry name" value="ENDOSPORE COAT-ASSOCIATED PROTEIN YUTH"/>
    <property type="match status" value="1"/>
</dbReference>
<dbReference type="RefSeq" id="WP_390273911.1">
    <property type="nucleotide sequence ID" value="NZ_JBHRSA010000049.1"/>
</dbReference>
<proteinExistence type="predicted"/>
<protein>
    <recommendedName>
        <fullName evidence="3">Spore coat protein YutH</fullName>
    </recommendedName>
</protein>
<dbReference type="InterPro" id="IPR047175">
    <property type="entry name" value="CotS-like"/>
</dbReference>
<gene>
    <name evidence="1" type="ORF">ACFOGI_14205</name>
</gene>
<accession>A0ABV7CYC7</accession>
<dbReference type="InterPro" id="IPR011009">
    <property type="entry name" value="Kinase-like_dom_sf"/>
</dbReference>
<evidence type="ECO:0008006" key="3">
    <source>
        <dbReference type="Google" id="ProtNLM"/>
    </source>
</evidence>
<dbReference type="SUPFAM" id="SSF56112">
    <property type="entry name" value="Protein kinase-like (PK-like)"/>
    <property type="match status" value="1"/>
</dbReference>
<dbReference type="Proteomes" id="UP001595279">
    <property type="component" value="Unassembled WGS sequence"/>
</dbReference>
<dbReference type="PANTHER" id="PTHR39179">
    <property type="entry name" value="SPORE COAT PROTEIN I"/>
    <property type="match status" value="1"/>
</dbReference>
<keyword evidence="2" id="KW-1185">Reference proteome</keyword>
<reference evidence="2" key="1">
    <citation type="journal article" date="2019" name="Int. J. Syst. Evol. Microbiol.">
        <title>The Global Catalogue of Microorganisms (GCM) 10K type strain sequencing project: providing services to taxonomists for standard genome sequencing and annotation.</title>
        <authorList>
            <consortium name="The Broad Institute Genomics Platform"/>
            <consortium name="The Broad Institute Genome Sequencing Center for Infectious Disease"/>
            <person name="Wu L."/>
            <person name="Ma J."/>
        </authorList>
    </citation>
    <scope>NUCLEOTIDE SEQUENCE [LARGE SCALE GENOMIC DNA]</scope>
    <source>
        <strain evidence="2">KCTC 13128</strain>
    </source>
</reference>
<comment type="caution">
    <text evidence="1">The sequence shown here is derived from an EMBL/GenBank/DDBJ whole genome shotgun (WGS) entry which is preliminary data.</text>
</comment>
<organism evidence="1 2">
    <name type="scientific">Virgibacillus xinjiangensis</name>
    <dbReference type="NCBI Taxonomy" id="393090"/>
    <lineage>
        <taxon>Bacteria</taxon>
        <taxon>Bacillati</taxon>
        <taxon>Bacillota</taxon>
        <taxon>Bacilli</taxon>
        <taxon>Bacillales</taxon>
        <taxon>Bacillaceae</taxon>
        <taxon>Virgibacillus</taxon>
    </lineage>
</organism>
<sequence>MPLRELLASDYAVRTEEKVRLDGGRDGYVMDGYVYFTIPADNKEMIHMEQASIAYYMEERNYPQTTVPIPNVHGNWYTDYQGETYLVLRTKPLPTQEPVIPEGIQLAEFHESGTGYPYEPHFASSYGKWQQLWIDKLTMFEQKIESDARKKSTRFYQYLMDCLPYIVGLSENAIQYVYETEQDKRFHQMDQGVITFRRYRNQLRGSFIWMEDFLYDHPARDLAENIRGMMLNGSSKDEMISFLNDYHSARPISIFGWRLVYARLIFPVHIFDWLEKSFRRNDDDLLYQEWMDLMDKQTQYEYGVKNFFNYAGIDHESEQIPVLHWL</sequence>